<protein>
    <submittedName>
        <fullName evidence="2">(spotted green pufferfish) hypothetical protein</fullName>
    </submittedName>
</protein>
<sequence length="128" mass="13832">MCERSGSLGPGAVPLTGGCDTATHAVAGRRPECWLRPRRRRQIADSDRITPASAVRPHLAAVSQQPHPLGQRPDTQLAPAGPWDPTVGKAGIEKKWMDGWMDGWMDANVRSGSSAPVPKLRTRECVNC</sequence>
<dbReference type="AlphaFoldDB" id="Q4RK45"/>
<reference evidence="2" key="2">
    <citation type="submission" date="2004-02" db="EMBL/GenBank/DDBJ databases">
        <authorList>
            <consortium name="Genoscope"/>
            <consortium name="Whitehead Institute Centre for Genome Research"/>
        </authorList>
    </citation>
    <scope>NUCLEOTIDE SEQUENCE</scope>
</reference>
<dbReference type="KEGG" id="tng:GSTEN00033144G001"/>
<evidence type="ECO:0000256" key="1">
    <source>
        <dbReference type="SAM" id="MobiDB-lite"/>
    </source>
</evidence>
<comment type="caution">
    <text evidence="2">The sequence shown here is derived from an EMBL/GenBank/DDBJ whole genome shotgun (WGS) entry which is preliminary data.</text>
</comment>
<dbReference type="PROSITE" id="PS51257">
    <property type="entry name" value="PROKAR_LIPOPROTEIN"/>
    <property type="match status" value="1"/>
</dbReference>
<gene>
    <name evidence="2" type="ORF">GSTENG00033144001</name>
</gene>
<organism evidence="2">
    <name type="scientific">Tetraodon nigroviridis</name>
    <name type="common">Spotted green pufferfish</name>
    <name type="synonym">Chelonodon nigroviridis</name>
    <dbReference type="NCBI Taxonomy" id="99883"/>
    <lineage>
        <taxon>Eukaryota</taxon>
        <taxon>Metazoa</taxon>
        <taxon>Chordata</taxon>
        <taxon>Craniata</taxon>
        <taxon>Vertebrata</taxon>
        <taxon>Euteleostomi</taxon>
        <taxon>Actinopterygii</taxon>
        <taxon>Neopterygii</taxon>
        <taxon>Teleostei</taxon>
        <taxon>Neoteleostei</taxon>
        <taxon>Acanthomorphata</taxon>
        <taxon>Eupercaria</taxon>
        <taxon>Tetraodontiformes</taxon>
        <taxon>Tetradontoidea</taxon>
        <taxon>Tetraodontidae</taxon>
        <taxon>Tetraodon</taxon>
    </lineage>
</organism>
<proteinExistence type="predicted"/>
<accession>Q4RK45</accession>
<dbReference type="EMBL" id="CAAE01015032">
    <property type="protein sequence ID" value="CAG11237.1"/>
    <property type="molecule type" value="Genomic_DNA"/>
</dbReference>
<name>Q4RK45_TETNG</name>
<evidence type="ECO:0000313" key="2">
    <source>
        <dbReference type="EMBL" id="CAG11237.1"/>
    </source>
</evidence>
<reference evidence="2" key="1">
    <citation type="journal article" date="2004" name="Nature">
        <title>Genome duplication in the teleost fish Tetraodon nigroviridis reveals the early vertebrate proto-karyotype.</title>
        <authorList>
            <person name="Jaillon O."/>
            <person name="Aury J.-M."/>
            <person name="Brunet F."/>
            <person name="Petit J.-L."/>
            <person name="Stange-Thomann N."/>
            <person name="Mauceli E."/>
            <person name="Bouneau L."/>
            <person name="Fischer C."/>
            <person name="Ozouf-Costaz C."/>
            <person name="Bernot A."/>
            <person name="Nicaud S."/>
            <person name="Jaffe D."/>
            <person name="Fisher S."/>
            <person name="Lutfalla G."/>
            <person name="Dossat C."/>
            <person name="Segurens B."/>
            <person name="Dasilva C."/>
            <person name="Salanoubat M."/>
            <person name="Levy M."/>
            <person name="Boudet N."/>
            <person name="Castellano S."/>
            <person name="Anthouard V."/>
            <person name="Jubin C."/>
            <person name="Castelli V."/>
            <person name="Katinka M."/>
            <person name="Vacherie B."/>
            <person name="Biemont C."/>
            <person name="Skalli Z."/>
            <person name="Cattolico L."/>
            <person name="Poulain J."/>
            <person name="De Berardinis V."/>
            <person name="Cruaud C."/>
            <person name="Duprat S."/>
            <person name="Brottier P."/>
            <person name="Coutanceau J.-P."/>
            <person name="Gouzy J."/>
            <person name="Parra G."/>
            <person name="Lardier G."/>
            <person name="Chapple C."/>
            <person name="McKernan K.J."/>
            <person name="McEwan P."/>
            <person name="Bosak S."/>
            <person name="Kellis M."/>
            <person name="Volff J.-N."/>
            <person name="Guigo R."/>
            <person name="Zody M.C."/>
            <person name="Mesirov J."/>
            <person name="Lindblad-Toh K."/>
            <person name="Birren B."/>
            <person name="Nusbaum C."/>
            <person name="Kahn D."/>
            <person name="Robinson-Rechavi M."/>
            <person name="Laudet V."/>
            <person name="Schachter V."/>
            <person name="Quetier F."/>
            <person name="Saurin W."/>
            <person name="Scarpelli C."/>
            <person name="Wincker P."/>
            <person name="Lander E.S."/>
            <person name="Weissenbach J."/>
            <person name="Roest Crollius H."/>
        </authorList>
    </citation>
    <scope>NUCLEOTIDE SEQUENCE [LARGE SCALE GENOMIC DNA]</scope>
</reference>
<feature type="region of interest" description="Disordered" evidence="1">
    <location>
        <begin position="44"/>
        <end position="89"/>
    </location>
</feature>